<accession>A0A4R9IJ35</accession>
<proteinExistence type="predicted"/>
<comment type="caution">
    <text evidence="1">The sequence shown here is derived from an EMBL/GenBank/DDBJ whole genome shotgun (WGS) entry which is preliminary data.</text>
</comment>
<evidence type="ECO:0000313" key="3">
    <source>
        <dbReference type="Proteomes" id="UP000297394"/>
    </source>
</evidence>
<dbReference type="Proteomes" id="UP000297918">
    <property type="component" value="Unassembled WGS sequence"/>
</dbReference>
<sequence length="114" mass="13372">MRTLIFIFIITITFLSNCIIFNKPNINTYNIERDFALGEKIVYNNQLKNFEKTSNFKGKTIIIGTVQLKKSKVLLTNLHKICYDDSENTFDYIKGLTIVKIYRENGNLCFENQF</sequence>
<gene>
    <name evidence="1" type="ORF">EHQ23_06885</name>
    <name evidence="2" type="ORF">EHQ26_19410</name>
</gene>
<keyword evidence="4" id="KW-1185">Reference proteome</keyword>
<evidence type="ECO:0000313" key="1">
    <source>
        <dbReference type="EMBL" id="TGK88544.1"/>
    </source>
</evidence>
<name>A0A4R9IJ35_9LEPT</name>
<dbReference type="EMBL" id="RQFL01000031">
    <property type="protein sequence ID" value="TGK89190.1"/>
    <property type="molecule type" value="Genomic_DNA"/>
</dbReference>
<evidence type="ECO:0000313" key="4">
    <source>
        <dbReference type="Proteomes" id="UP000297918"/>
    </source>
</evidence>
<protein>
    <submittedName>
        <fullName evidence="1">Uncharacterized protein</fullName>
    </submittedName>
</protein>
<dbReference type="EMBL" id="RQFM01000010">
    <property type="protein sequence ID" value="TGK88544.1"/>
    <property type="molecule type" value="Genomic_DNA"/>
</dbReference>
<dbReference type="RefSeq" id="WP_135749151.1">
    <property type="nucleotide sequence ID" value="NZ_RQFL01000031.1"/>
</dbReference>
<dbReference type="AlphaFoldDB" id="A0A4R9IJ35"/>
<dbReference type="Proteomes" id="UP000297394">
    <property type="component" value="Unassembled WGS sequence"/>
</dbReference>
<reference evidence="2" key="1">
    <citation type="submission" date="2018-10" db="EMBL/GenBank/DDBJ databases">
        <authorList>
            <person name="Vincent A.T."/>
            <person name="Schiettekatte O."/>
            <person name="Bourhy P."/>
            <person name="Veyrier F.J."/>
            <person name="Picardeau M."/>
        </authorList>
    </citation>
    <scope>NUCLEOTIDE SEQUENCE</scope>
    <source>
        <strain evidence="2">201800281</strain>
    </source>
</reference>
<organism evidence="1 3">
    <name type="scientific">Leptospira bourretii</name>
    <dbReference type="NCBI Taxonomy" id="2484962"/>
    <lineage>
        <taxon>Bacteria</taxon>
        <taxon>Pseudomonadati</taxon>
        <taxon>Spirochaetota</taxon>
        <taxon>Spirochaetia</taxon>
        <taxon>Leptospirales</taxon>
        <taxon>Leptospiraceae</taxon>
        <taxon>Leptospira</taxon>
    </lineage>
</organism>
<evidence type="ECO:0000313" key="2">
    <source>
        <dbReference type="EMBL" id="TGK89190.1"/>
    </source>
</evidence>
<reference evidence="1 3" key="2">
    <citation type="journal article" date="2019" name="PLoS Negl. Trop. Dis.">
        <title>Revisiting the worldwide diversity of Leptospira species in the environment.</title>
        <authorList>
            <person name="Vincent A.T."/>
            <person name="Schiettekatte O."/>
            <person name="Bourhy P."/>
            <person name="Veyrier F.J."/>
            <person name="Picardeau M."/>
        </authorList>
    </citation>
    <scope>NUCLEOTIDE SEQUENCE [LARGE SCALE GENOMIC DNA]</scope>
    <source>
        <strain evidence="1 3">201800280</strain>
        <strain evidence="2">201800281</strain>
    </source>
</reference>